<sequence length="211" mass="23976">MSAAISRRGIETRARYVSYDVACHRFHHLTDIIHRTAAVYGGSLEKPTPLSTNVIDPCWQMDDHDLATVSMVNMRNKITERDEILRLMYGRLTPGGAVTVREFVWIPPSEVPSDRPDSKPAGKLLSHMDAQGEAKDLPLLAYPDIWRELKNAGFTGLQENMLGPYPVEGLIEKIEGIVKEQIDWEVLPFSDSRYEILSRVENDLKRTKLFI</sequence>
<organism evidence="1 2">
    <name type="scientific">Verticillium dahliae (strain VdLs.17 / ATCC MYA-4575 / FGSC 10137)</name>
    <name type="common">Verticillium wilt</name>
    <dbReference type="NCBI Taxonomy" id="498257"/>
    <lineage>
        <taxon>Eukaryota</taxon>
        <taxon>Fungi</taxon>
        <taxon>Dikarya</taxon>
        <taxon>Ascomycota</taxon>
        <taxon>Pezizomycotina</taxon>
        <taxon>Sordariomycetes</taxon>
        <taxon>Hypocreomycetidae</taxon>
        <taxon>Glomerellales</taxon>
        <taxon>Plectosphaerellaceae</taxon>
        <taxon>Verticillium</taxon>
    </lineage>
</organism>
<dbReference type="KEGG" id="vda:VDAG_05289"/>
<protein>
    <submittedName>
        <fullName evidence="1">Uncharacterized protein</fullName>
    </submittedName>
</protein>
<accession>G2X557</accession>
<dbReference type="HOGENOM" id="CLU_1305714_0_0_1"/>
<evidence type="ECO:0000313" key="2">
    <source>
        <dbReference type="Proteomes" id="UP000001611"/>
    </source>
</evidence>
<dbReference type="AlphaFoldDB" id="G2X557"/>
<dbReference type="RefSeq" id="XP_009653320.1">
    <property type="nucleotide sequence ID" value="XM_009655025.1"/>
</dbReference>
<keyword evidence="2" id="KW-1185">Reference proteome</keyword>
<name>G2X557_VERDV</name>
<gene>
    <name evidence="1" type="ORF">VDAG_05289</name>
</gene>
<proteinExistence type="predicted"/>
<dbReference type="Proteomes" id="UP000001611">
    <property type="component" value="Chromosome 4"/>
</dbReference>
<reference evidence="1 2" key="1">
    <citation type="submission" date="2008-03" db="EMBL/GenBank/DDBJ databases">
        <title>The Genome Sequence of Verticillium dahliae VdLs.17.</title>
        <authorList>
            <consortium name="The Broad Institute Genome Sequencing Platform"/>
            <person name="Ma L.-J.J."/>
            <person name="Klosterman S.J."/>
            <person name="Subbarao K."/>
            <person name="Dobinson K."/>
            <person name="Veronese P."/>
            <person name="Kang S."/>
            <person name="Gold S.E."/>
            <person name="Young S."/>
            <person name="Jaffe D."/>
            <person name="Gnerre S."/>
            <person name="Berlin A."/>
            <person name="Heiman D."/>
            <person name="Hepburn T."/>
            <person name="Sykes S."/>
            <person name="Alvarado L."/>
            <person name="Kodira C.D."/>
            <person name="Lander E."/>
            <person name="Galagan J."/>
            <person name="Nusbaum C."/>
            <person name="Birren B."/>
        </authorList>
    </citation>
    <scope>NUCLEOTIDE SEQUENCE [LARGE SCALE GENOMIC DNA]</scope>
    <source>
        <strain evidence="2">VdLs.17 / ATCC MYA-4575 / FGSC 10137</strain>
    </source>
</reference>
<dbReference type="GeneID" id="20706752"/>
<dbReference type="EMBL" id="DS572703">
    <property type="protein sequence ID" value="EGY23851.1"/>
    <property type="molecule type" value="Genomic_DNA"/>
</dbReference>
<dbReference type="InParanoid" id="G2X557"/>
<evidence type="ECO:0000313" key="1">
    <source>
        <dbReference type="EMBL" id="EGY23851.1"/>
    </source>
</evidence>